<evidence type="ECO:0000313" key="3">
    <source>
        <dbReference type="Proteomes" id="UP000265160"/>
    </source>
</evidence>
<dbReference type="Ensembl" id="ENSMZET00005035742.1">
    <property type="protein sequence ID" value="ENSMZEP00005034530.1"/>
    <property type="gene ID" value="ENSMZEG00005025794.1"/>
</dbReference>
<reference evidence="2" key="1">
    <citation type="submission" date="2025-08" db="UniProtKB">
        <authorList>
            <consortium name="Ensembl"/>
        </authorList>
    </citation>
    <scope>IDENTIFICATION</scope>
</reference>
<dbReference type="GO" id="GO:0006047">
    <property type="term" value="P:UDP-N-acetylglucosamine metabolic process"/>
    <property type="evidence" value="ECO:0007669"/>
    <property type="project" value="TreeGrafter"/>
</dbReference>
<reference evidence="2" key="2">
    <citation type="submission" date="2025-09" db="UniProtKB">
        <authorList>
            <consortium name="Ensembl"/>
        </authorList>
    </citation>
    <scope>IDENTIFICATION</scope>
</reference>
<protein>
    <recommendedName>
        <fullName evidence="1">Glycosyltransferase 2-like domain-containing protein</fullName>
    </recommendedName>
</protein>
<feature type="domain" description="Glycosyltransferase 2-like" evidence="1">
    <location>
        <begin position="249"/>
        <end position="348"/>
    </location>
</feature>
<dbReference type="PANTHER" id="PTHR15046">
    <property type="entry name" value="GLYCO_TRANS_2-LIKE DOMAIN-CONTAINING PROTEIN"/>
    <property type="match status" value="1"/>
</dbReference>
<dbReference type="AlphaFoldDB" id="A0A3P9DIG0"/>
<dbReference type="PANTHER" id="PTHR15046:SF2">
    <property type="entry name" value="BETA-1,4 N-ACETYLGALACTOSAMINYLTRANSFERASE 2"/>
    <property type="match status" value="1"/>
</dbReference>
<organism evidence="2 3">
    <name type="scientific">Maylandia zebra</name>
    <name type="common">zebra mbuna</name>
    <dbReference type="NCBI Taxonomy" id="106582"/>
    <lineage>
        <taxon>Eukaryota</taxon>
        <taxon>Metazoa</taxon>
        <taxon>Chordata</taxon>
        <taxon>Craniata</taxon>
        <taxon>Vertebrata</taxon>
        <taxon>Euteleostomi</taxon>
        <taxon>Actinopterygii</taxon>
        <taxon>Neopterygii</taxon>
        <taxon>Teleostei</taxon>
        <taxon>Neoteleostei</taxon>
        <taxon>Acanthomorphata</taxon>
        <taxon>Ovalentaria</taxon>
        <taxon>Cichlomorphae</taxon>
        <taxon>Cichliformes</taxon>
        <taxon>Cichlidae</taxon>
        <taxon>African cichlids</taxon>
        <taxon>Pseudocrenilabrinae</taxon>
        <taxon>Haplochromini</taxon>
        <taxon>Maylandia</taxon>
        <taxon>Maylandia zebra complex</taxon>
    </lineage>
</organism>
<dbReference type="InterPro" id="IPR001173">
    <property type="entry name" value="Glyco_trans_2-like"/>
</dbReference>
<dbReference type="SUPFAM" id="SSF53448">
    <property type="entry name" value="Nucleotide-diphospho-sugar transferases"/>
    <property type="match status" value="1"/>
</dbReference>
<evidence type="ECO:0000259" key="1">
    <source>
        <dbReference type="Pfam" id="PF00535"/>
    </source>
</evidence>
<keyword evidence="3" id="KW-1185">Reference proteome</keyword>
<dbReference type="Proteomes" id="UP000265160">
    <property type="component" value="Unplaced"/>
</dbReference>
<dbReference type="GO" id="GO:0008376">
    <property type="term" value="F:acetylgalactosaminyltransferase activity"/>
    <property type="evidence" value="ECO:0007669"/>
    <property type="project" value="TreeGrafter"/>
</dbReference>
<dbReference type="CDD" id="cd00761">
    <property type="entry name" value="Glyco_tranf_GTA_type"/>
    <property type="match status" value="1"/>
</dbReference>
<sequence>MGRVLQYLRCSSPASPGVGVLKRGESNHDGPVQRPHYCSCSPNPSVDLRLPSPVTREQDPEILELLHLGQELIPDPEWALHPFPAENHCLRFGGADPDSRCFTLVLKILLCNFSQFHLLNRTNSILSKLLFALPNSPLQYPIQGVIVRPLTATAIPGNSSSIYASVTIVWFEFTGSGETKLTIESSTLSVLNDLLAKVSYTSTIYHINTGDLGMCQKCEENLMLLCAITSNPSFITIFSVYLDISSQVTIVTKTFLRYKQLRVLLDSIRTFYSNIKVIIADDSLEPESITGENIQHYIMPPAQGWFAGRNLAVSQVTTKYFLWVDDDFLFSEKTKIEKLVEVMEAVPELDMVGGSVQGNKFHFSILYEEGDENEGGCLYRKSGGKFHSLPSYPQCHLASGVVNFFLARTDAMQRVRFDPKLQRVAHSEFFMDGLGSLMVASCGDVTIDHQPKTEENRNPTYNKFRSPGRNDAEFKLQLHFFKNYLKCIRYG</sequence>
<dbReference type="Gene3D" id="3.90.550.10">
    <property type="entry name" value="Spore Coat Polysaccharide Biosynthesis Protein SpsA, Chain A"/>
    <property type="match status" value="1"/>
</dbReference>
<proteinExistence type="predicted"/>
<dbReference type="GeneTree" id="ENSGT00390000006679"/>
<accession>A0A3P9DIG0</accession>
<dbReference type="Pfam" id="PF00535">
    <property type="entry name" value="Glycos_transf_2"/>
    <property type="match status" value="1"/>
</dbReference>
<dbReference type="GO" id="GO:0019276">
    <property type="term" value="P:UDP-N-acetylgalactosamine metabolic process"/>
    <property type="evidence" value="ECO:0007669"/>
    <property type="project" value="TreeGrafter"/>
</dbReference>
<dbReference type="InterPro" id="IPR029044">
    <property type="entry name" value="Nucleotide-diphossugar_trans"/>
</dbReference>
<name>A0A3P9DIG0_9CICH</name>
<evidence type="ECO:0000313" key="2">
    <source>
        <dbReference type="Ensembl" id="ENSMZEP00005034530.1"/>
    </source>
</evidence>